<dbReference type="InterPro" id="IPR006342">
    <property type="entry name" value="FkbM_mtfrase"/>
</dbReference>
<dbReference type="PANTHER" id="PTHR22989">
    <property type="entry name" value="UNCHARACTERIZED DUF13 C.ELEGANS"/>
    <property type="match status" value="1"/>
</dbReference>
<name>A0AA36H9Z3_CYLNA</name>
<evidence type="ECO:0000313" key="3">
    <source>
        <dbReference type="Proteomes" id="UP001176961"/>
    </source>
</evidence>
<gene>
    <name evidence="2" type="ORF">CYNAS_LOCUS18327</name>
</gene>
<dbReference type="PANTHER" id="PTHR22989:SF5">
    <property type="entry name" value="METHYLTRANSFERASE FKBM DOMAIN-CONTAINING PROTEIN"/>
    <property type="match status" value="1"/>
</dbReference>
<sequence length="192" mass="22667">MPSIIVTLGIGQDTNAEEALSKVLPKDSLFYGADPVRKINEDLFNKIGTFFPFAIGSRSRISNASVLINRTYVTRSVVHVELAYFLTEFIGFRVYDNLWIDIEGGEYELFPYFYRNGKLDEHGITLCQFNMEVHRPDEEQKELFRKFVLRILKDKRYAFFRPVQGRHMRLYFLNYSEEHCVSKYMLNQTMNF</sequence>
<dbReference type="EMBL" id="CATQJL010000316">
    <property type="protein sequence ID" value="CAJ0606344.1"/>
    <property type="molecule type" value="Genomic_DNA"/>
</dbReference>
<dbReference type="Pfam" id="PF05050">
    <property type="entry name" value="Methyltransf_21"/>
    <property type="match status" value="1"/>
</dbReference>
<organism evidence="2 3">
    <name type="scientific">Cylicocyclus nassatus</name>
    <name type="common">Nematode worm</name>
    <dbReference type="NCBI Taxonomy" id="53992"/>
    <lineage>
        <taxon>Eukaryota</taxon>
        <taxon>Metazoa</taxon>
        <taxon>Ecdysozoa</taxon>
        <taxon>Nematoda</taxon>
        <taxon>Chromadorea</taxon>
        <taxon>Rhabditida</taxon>
        <taxon>Rhabditina</taxon>
        <taxon>Rhabditomorpha</taxon>
        <taxon>Strongyloidea</taxon>
        <taxon>Strongylidae</taxon>
        <taxon>Cylicocyclus</taxon>
    </lineage>
</organism>
<keyword evidence="3" id="KW-1185">Reference proteome</keyword>
<protein>
    <recommendedName>
        <fullName evidence="1">Methyltransferase FkbM domain-containing protein</fullName>
    </recommendedName>
</protein>
<comment type="caution">
    <text evidence="2">The sequence shown here is derived from an EMBL/GenBank/DDBJ whole genome shotgun (WGS) entry which is preliminary data.</text>
</comment>
<accession>A0AA36H9Z3</accession>
<dbReference type="Proteomes" id="UP001176961">
    <property type="component" value="Unassembled WGS sequence"/>
</dbReference>
<evidence type="ECO:0000259" key="1">
    <source>
        <dbReference type="Pfam" id="PF05050"/>
    </source>
</evidence>
<dbReference type="AlphaFoldDB" id="A0AA36H9Z3"/>
<feature type="domain" description="Methyltransferase FkbM" evidence="1">
    <location>
        <begin position="7"/>
        <end position="157"/>
    </location>
</feature>
<proteinExistence type="predicted"/>
<reference evidence="2" key="1">
    <citation type="submission" date="2023-07" db="EMBL/GenBank/DDBJ databases">
        <authorList>
            <consortium name="CYATHOMIX"/>
        </authorList>
    </citation>
    <scope>NUCLEOTIDE SEQUENCE</scope>
    <source>
        <strain evidence="2">N/A</strain>
    </source>
</reference>
<evidence type="ECO:0000313" key="2">
    <source>
        <dbReference type="EMBL" id="CAJ0606344.1"/>
    </source>
</evidence>